<reference evidence="2" key="1">
    <citation type="journal article" date="2018" name="Int. J. Syst. Evol. Microbiol.">
        <title>Neptunicella marina gen. nov., sp. nov., isolated from surface seawater.</title>
        <authorList>
            <person name="Liu X."/>
            <person name="Lai Q."/>
            <person name="Du Y."/>
            <person name="Zhang X."/>
            <person name="Liu Z."/>
            <person name="Sun F."/>
            <person name="Shao Z."/>
        </authorList>
    </citation>
    <scope>NUCLEOTIDE SEQUENCE</scope>
    <source>
        <strain evidence="2">S27-2</strain>
    </source>
</reference>
<protein>
    <submittedName>
        <fullName evidence="2">DUF3016 domain-containing protein</fullName>
    </submittedName>
</protein>
<organism evidence="2 3">
    <name type="scientific">Neptunicella marina</name>
    <dbReference type="NCBI Taxonomy" id="2125989"/>
    <lineage>
        <taxon>Bacteria</taxon>
        <taxon>Pseudomonadati</taxon>
        <taxon>Pseudomonadota</taxon>
        <taxon>Gammaproteobacteria</taxon>
        <taxon>Alteromonadales</taxon>
        <taxon>Alteromonadaceae</taxon>
        <taxon>Neptunicella</taxon>
    </lineage>
</organism>
<keyword evidence="3" id="KW-1185">Reference proteome</keyword>
<dbReference type="EMBL" id="JACNEP010000008">
    <property type="protein sequence ID" value="MBC3766589.1"/>
    <property type="molecule type" value="Genomic_DNA"/>
</dbReference>
<comment type="caution">
    <text evidence="2">The sequence shown here is derived from an EMBL/GenBank/DDBJ whole genome shotgun (WGS) entry which is preliminary data.</text>
</comment>
<proteinExistence type="predicted"/>
<evidence type="ECO:0000313" key="2">
    <source>
        <dbReference type="EMBL" id="MBC3766589.1"/>
    </source>
</evidence>
<dbReference type="Pfam" id="PF11454">
    <property type="entry name" value="DUF3016"/>
    <property type="match status" value="1"/>
</dbReference>
<dbReference type="InterPro" id="IPR021557">
    <property type="entry name" value="DUF3016"/>
</dbReference>
<keyword evidence="1" id="KW-0732">Signal</keyword>
<name>A0A8J6IUJ3_9ALTE</name>
<feature type="chain" id="PRO_5035177604" evidence="1">
    <location>
        <begin position="24"/>
        <end position="174"/>
    </location>
</feature>
<dbReference type="Proteomes" id="UP000601768">
    <property type="component" value="Unassembled WGS sequence"/>
</dbReference>
<feature type="signal peptide" evidence="1">
    <location>
        <begin position="1"/>
        <end position="23"/>
    </location>
</feature>
<dbReference type="AlphaFoldDB" id="A0A8J6IUJ3"/>
<accession>A0A8J6IUJ3</accession>
<dbReference type="RefSeq" id="WP_186507117.1">
    <property type="nucleotide sequence ID" value="NZ_JACNEP010000008.1"/>
</dbReference>
<gene>
    <name evidence="2" type="ORF">H8B19_11935</name>
</gene>
<evidence type="ECO:0000313" key="3">
    <source>
        <dbReference type="Proteomes" id="UP000601768"/>
    </source>
</evidence>
<evidence type="ECO:0000256" key="1">
    <source>
        <dbReference type="SAM" id="SignalP"/>
    </source>
</evidence>
<sequence>MKKFNAKCLTVTALLMASAPVFAQAELDIDWQKPDEYRDVKPVSQTKASYQKHVFKTLAEELTKQLEDLPDGYKLSMTVTNLDLAGEVWPGMMVGIDTSSDIRLVKQMDIPRMDFSYQLTDASGVVVKEGDEELKDMAFMDRGSRIGSRQPLYYEKEMLKRWVRETFSDYMTRK</sequence>
<reference evidence="2" key="2">
    <citation type="submission" date="2020-08" db="EMBL/GenBank/DDBJ databases">
        <authorList>
            <person name="Lai Q."/>
        </authorList>
    </citation>
    <scope>NUCLEOTIDE SEQUENCE</scope>
    <source>
        <strain evidence="2">S27-2</strain>
    </source>
</reference>